<accession>A0A0F8Z9A9</accession>
<proteinExistence type="predicted"/>
<gene>
    <name evidence="1" type="ORF">LCGC14_3062200</name>
</gene>
<name>A0A0F8Z9A9_9ZZZZ</name>
<dbReference type="EMBL" id="LAZR01064876">
    <property type="protein sequence ID" value="KKK56671.1"/>
    <property type="molecule type" value="Genomic_DNA"/>
</dbReference>
<protein>
    <submittedName>
        <fullName evidence="1">Uncharacterized protein</fullName>
    </submittedName>
</protein>
<comment type="caution">
    <text evidence="1">The sequence shown here is derived from an EMBL/GenBank/DDBJ whole genome shotgun (WGS) entry which is preliminary data.</text>
</comment>
<reference evidence="1" key="1">
    <citation type="journal article" date="2015" name="Nature">
        <title>Complex archaea that bridge the gap between prokaryotes and eukaryotes.</title>
        <authorList>
            <person name="Spang A."/>
            <person name="Saw J.H."/>
            <person name="Jorgensen S.L."/>
            <person name="Zaremba-Niedzwiedzka K."/>
            <person name="Martijn J."/>
            <person name="Lind A.E."/>
            <person name="van Eijk R."/>
            <person name="Schleper C."/>
            <person name="Guy L."/>
            <person name="Ettema T.J."/>
        </authorList>
    </citation>
    <scope>NUCLEOTIDE SEQUENCE</scope>
</reference>
<organism evidence="1">
    <name type="scientific">marine sediment metagenome</name>
    <dbReference type="NCBI Taxonomy" id="412755"/>
    <lineage>
        <taxon>unclassified sequences</taxon>
        <taxon>metagenomes</taxon>
        <taxon>ecological metagenomes</taxon>
    </lineage>
</organism>
<sequence length="117" mass="13657">MKWLLLLASVVFLSTAQANPPGEDLSDPELVDMYIWLDCEAMEYSRGVMLIELNKLSQRYIRCLSIQDTGALGNLWFGLHCVYTKQTWDFRYTHLMSLETAYDLVCIDEVEEYEIDF</sequence>
<evidence type="ECO:0000313" key="1">
    <source>
        <dbReference type="EMBL" id="KKK56671.1"/>
    </source>
</evidence>
<dbReference type="AlphaFoldDB" id="A0A0F8Z9A9"/>